<evidence type="ECO:0000256" key="1">
    <source>
        <dbReference type="ARBA" id="ARBA00010641"/>
    </source>
</evidence>
<sequence length="174" mass="20758">MNNEDFDLVMRAQKGDDDAFYKLICTYKCELYKIAYSYLNNEQDSLDAIQETTYRAYKNISKLRTPQYFKTWLIRILINYCSDELNQNKKLKLIKHQSNIQNKQYDNSNIEAVELLDSLKPDYKKIILLKYFHDFTLRDIAQIMKKPEGTVKTWLYKALKQLKNILIEEGEDCV</sequence>
<dbReference type="InterPro" id="IPR007627">
    <property type="entry name" value="RNA_pol_sigma70_r2"/>
</dbReference>
<evidence type="ECO:0000256" key="3">
    <source>
        <dbReference type="ARBA" id="ARBA00023082"/>
    </source>
</evidence>
<keyword evidence="4" id="KW-0804">Transcription</keyword>
<dbReference type="InterPro" id="IPR013249">
    <property type="entry name" value="RNA_pol_sigma70_r4_t2"/>
</dbReference>
<evidence type="ECO:0000313" key="7">
    <source>
        <dbReference type="EMBL" id="MCY6369736.1"/>
    </source>
</evidence>
<dbReference type="Gene3D" id="1.10.1740.10">
    <property type="match status" value="1"/>
</dbReference>
<dbReference type="InterPro" id="IPR013325">
    <property type="entry name" value="RNA_pol_sigma_r2"/>
</dbReference>
<accession>A0ABT4CNT6</accession>
<keyword evidence="2" id="KW-0805">Transcription regulation</keyword>
<evidence type="ECO:0000259" key="5">
    <source>
        <dbReference type="Pfam" id="PF04542"/>
    </source>
</evidence>
<dbReference type="InterPro" id="IPR014284">
    <property type="entry name" value="RNA_pol_sigma-70_dom"/>
</dbReference>
<gene>
    <name evidence="7" type="ORF">OXH55_03720</name>
</gene>
<proteinExistence type="inferred from homology"/>
<dbReference type="PANTHER" id="PTHR43133:SF51">
    <property type="entry name" value="RNA POLYMERASE SIGMA FACTOR"/>
    <property type="match status" value="1"/>
</dbReference>
<comment type="caution">
    <text evidence="7">The sequence shown here is derived from an EMBL/GenBank/DDBJ whole genome shotgun (WGS) entry which is preliminary data.</text>
</comment>
<dbReference type="InterPro" id="IPR013324">
    <property type="entry name" value="RNA_pol_sigma_r3/r4-like"/>
</dbReference>
<protein>
    <submittedName>
        <fullName evidence="7">Sigma-70 family RNA polymerase sigma factor</fullName>
    </submittedName>
</protein>
<dbReference type="InterPro" id="IPR039425">
    <property type="entry name" value="RNA_pol_sigma-70-like"/>
</dbReference>
<name>A0ABT4CNT6_9CLOT</name>
<dbReference type="SUPFAM" id="SSF88946">
    <property type="entry name" value="Sigma2 domain of RNA polymerase sigma factors"/>
    <property type="match status" value="1"/>
</dbReference>
<dbReference type="RefSeq" id="WP_268048106.1">
    <property type="nucleotide sequence ID" value="NZ_JAPQES010000001.1"/>
</dbReference>
<keyword evidence="8" id="KW-1185">Reference proteome</keyword>
<evidence type="ECO:0000313" key="8">
    <source>
        <dbReference type="Proteomes" id="UP001079657"/>
    </source>
</evidence>
<evidence type="ECO:0000256" key="2">
    <source>
        <dbReference type="ARBA" id="ARBA00023015"/>
    </source>
</evidence>
<dbReference type="Gene3D" id="1.10.10.10">
    <property type="entry name" value="Winged helix-like DNA-binding domain superfamily/Winged helix DNA-binding domain"/>
    <property type="match status" value="1"/>
</dbReference>
<reference evidence="7" key="1">
    <citation type="submission" date="2022-12" db="EMBL/GenBank/DDBJ databases">
        <authorList>
            <person name="Wang J."/>
        </authorList>
    </citation>
    <scope>NUCLEOTIDE SEQUENCE</scope>
    <source>
        <strain evidence="7">HY-42-06</strain>
    </source>
</reference>
<dbReference type="Pfam" id="PF04542">
    <property type="entry name" value="Sigma70_r2"/>
    <property type="match status" value="1"/>
</dbReference>
<evidence type="ECO:0000259" key="6">
    <source>
        <dbReference type="Pfam" id="PF08281"/>
    </source>
</evidence>
<dbReference type="EMBL" id="JAPQES010000001">
    <property type="protein sequence ID" value="MCY6369736.1"/>
    <property type="molecule type" value="Genomic_DNA"/>
</dbReference>
<dbReference type="PANTHER" id="PTHR43133">
    <property type="entry name" value="RNA POLYMERASE ECF-TYPE SIGMA FACTO"/>
    <property type="match status" value="1"/>
</dbReference>
<dbReference type="Pfam" id="PF08281">
    <property type="entry name" value="Sigma70_r4_2"/>
    <property type="match status" value="1"/>
</dbReference>
<dbReference type="NCBIfam" id="TIGR02937">
    <property type="entry name" value="sigma70-ECF"/>
    <property type="match status" value="1"/>
</dbReference>
<comment type="similarity">
    <text evidence="1">Belongs to the sigma-70 factor family. ECF subfamily.</text>
</comment>
<feature type="domain" description="RNA polymerase sigma-70 region 2" evidence="5">
    <location>
        <begin position="27"/>
        <end position="89"/>
    </location>
</feature>
<keyword evidence="3" id="KW-0731">Sigma factor</keyword>
<dbReference type="Proteomes" id="UP001079657">
    <property type="component" value="Unassembled WGS sequence"/>
</dbReference>
<dbReference type="SUPFAM" id="SSF88659">
    <property type="entry name" value="Sigma3 and sigma4 domains of RNA polymerase sigma factors"/>
    <property type="match status" value="1"/>
</dbReference>
<feature type="domain" description="RNA polymerase sigma factor 70 region 4 type 2" evidence="6">
    <location>
        <begin position="113"/>
        <end position="162"/>
    </location>
</feature>
<organism evidence="7 8">
    <name type="scientific">Clostridium ganghwense</name>
    <dbReference type="NCBI Taxonomy" id="312089"/>
    <lineage>
        <taxon>Bacteria</taxon>
        <taxon>Bacillati</taxon>
        <taxon>Bacillota</taxon>
        <taxon>Clostridia</taxon>
        <taxon>Eubacteriales</taxon>
        <taxon>Clostridiaceae</taxon>
        <taxon>Clostridium</taxon>
    </lineage>
</organism>
<evidence type="ECO:0000256" key="4">
    <source>
        <dbReference type="ARBA" id="ARBA00023163"/>
    </source>
</evidence>
<dbReference type="CDD" id="cd06171">
    <property type="entry name" value="Sigma70_r4"/>
    <property type="match status" value="1"/>
</dbReference>
<dbReference type="InterPro" id="IPR036388">
    <property type="entry name" value="WH-like_DNA-bd_sf"/>
</dbReference>